<proteinExistence type="predicted"/>
<dbReference type="InterPro" id="IPR010559">
    <property type="entry name" value="Sig_transdc_His_kin_internal"/>
</dbReference>
<sequence length="391" mass="44547">MILFKGRGLIAFQGLSGCIPTLRIRAGFGMKTFIHRLFSLPFIQLSGANVWMLLGIVSWTVPLGNFVWLGKPYIQNGKIFLVTTSASYLIVFGGLLIQAVLIRRIISHYPGIEQTPKRIALELGVFVLMNTVVTVLIFWGVYKQVGVYERMATFAPTFSTYVTIGCISITASFLTVGLYESYYTFQKWKEKTLMAEAYKREALVNQLEILKNQVNPHFLFNSLNVLSMLITEEPRQAEQFVEQLARVYRYLLQTNDQDLTYLSQELDFIEAYYHLLRTRYQQGVELSIEVAASYREWLLPPLTLQLLVENAVKHNRIQPHQPLRITIDVTAEGWLRVGNNLQRKTTRVVSHQVGLANIASKYRLLAQPEPIISDTDGHFVVTMPLLAPAVI</sequence>
<dbReference type="GO" id="GO:0016020">
    <property type="term" value="C:membrane"/>
    <property type="evidence" value="ECO:0007669"/>
    <property type="project" value="InterPro"/>
</dbReference>
<dbReference type="Pfam" id="PF06580">
    <property type="entry name" value="His_kinase"/>
    <property type="match status" value="1"/>
</dbReference>
<evidence type="ECO:0000313" key="4">
    <source>
        <dbReference type="Proteomes" id="UP000239590"/>
    </source>
</evidence>
<feature type="transmembrane region" description="Helical" evidence="1">
    <location>
        <begin position="79"/>
        <end position="102"/>
    </location>
</feature>
<accession>A0A2S7IJE8</accession>
<feature type="domain" description="Signal transduction histidine kinase internal region" evidence="2">
    <location>
        <begin position="206"/>
        <end position="282"/>
    </location>
</feature>
<protein>
    <recommendedName>
        <fullName evidence="2">Signal transduction histidine kinase internal region domain-containing protein</fullName>
    </recommendedName>
</protein>
<dbReference type="EMBL" id="PTRA01000003">
    <property type="protein sequence ID" value="PQA56307.1"/>
    <property type="molecule type" value="Genomic_DNA"/>
</dbReference>
<organism evidence="3 4">
    <name type="scientific">Siphonobacter curvatus</name>
    <dbReference type="NCBI Taxonomy" id="2094562"/>
    <lineage>
        <taxon>Bacteria</taxon>
        <taxon>Pseudomonadati</taxon>
        <taxon>Bacteroidota</taxon>
        <taxon>Cytophagia</taxon>
        <taxon>Cytophagales</taxon>
        <taxon>Cytophagaceae</taxon>
        <taxon>Siphonobacter</taxon>
    </lineage>
</organism>
<comment type="caution">
    <text evidence="3">The sequence shown here is derived from an EMBL/GenBank/DDBJ whole genome shotgun (WGS) entry which is preliminary data.</text>
</comment>
<keyword evidence="1" id="KW-1133">Transmembrane helix</keyword>
<evidence type="ECO:0000313" key="3">
    <source>
        <dbReference type="EMBL" id="PQA56307.1"/>
    </source>
</evidence>
<dbReference type="PANTHER" id="PTHR34220">
    <property type="entry name" value="SENSOR HISTIDINE KINASE YPDA"/>
    <property type="match status" value="1"/>
</dbReference>
<dbReference type="PANTHER" id="PTHR34220:SF7">
    <property type="entry name" value="SENSOR HISTIDINE KINASE YPDA"/>
    <property type="match status" value="1"/>
</dbReference>
<evidence type="ECO:0000256" key="1">
    <source>
        <dbReference type="SAM" id="Phobius"/>
    </source>
</evidence>
<keyword evidence="1" id="KW-0812">Transmembrane</keyword>
<reference evidence="4" key="1">
    <citation type="submission" date="2018-02" db="EMBL/GenBank/DDBJ databases">
        <title>Genome sequencing of Solimonas sp. HR-BB.</title>
        <authorList>
            <person name="Lee Y."/>
            <person name="Jeon C.O."/>
        </authorList>
    </citation>
    <scope>NUCLEOTIDE SEQUENCE [LARGE SCALE GENOMIC DNA]</scope>
    <source>
        <strain evidence="4">HR-U</strain>
    </source>
</reference>
<feature type="transmembrane region" description="Helical" evidence="1">
    <location>
        <begin position="37"/>
        <end position="59"/>
    </location>
</feature>
<dbReference type="GO" id="GO:0000155">
    <property type="term" value="F:phosphorelay sensor kinase activity"/>
    <property type="evidence" value="ECO:0007669"/>
    <property type="project" value="InterPro"/>
</dbReference>
<keyword evidence="1" id="KW-0472">Membrane</keyword>
<dbReference type="PROSITE" id="PS51257">
    <property type="entry name" value="PROKAR_LIPOPROTEIN"/>
    <property type="match status" value="1"/>
</dbReference>
<dbReference type="InterPro" id="IPR050640">
    <property type="entry name" value="Bact_2-comp_sensor_kinase"/>
</dbReference>
<dbReference type="Proteomes" id="UP000239590">
    <property type="component" value="Unassembled WGS sequence"/>
</dbReference>
<feature type="transmembrane region" description="Helical" evidence="1">
    <location>
        <begin position="154"/>
        <end position="179"/>
    </location>
</feature>
<dbReference type="AlphaFoldDB" id="A0A2S7IJE8"/>
<name>A0A2S7IJE8_9BACT</name>
<evidence type="ECO:0000259" key="2">
    <source>
        <dbReference type="Pfam" id="PF06580"/>
    </source>
</evidence>
<feature type="transmembrane region" description="Helical" evidence="1">
    <location>
        <begin position="123"/>
        <end position="142"/>
    </location>
</feature>
<keyword evidence="4" id="KW-1185">Reference proteome</keyword>
<gene>
    <name evidence="3" type="ORF">C5O19_18365</name>
</gene>